<evidence type="ECO:0000256" key="3">
    <source>
        <dbReference type="ARBA" id="ARBA00022692"/>
    </source>
</evidence>
<dbReference type="Pfam" id="PF04103">
    <property type="entry name" value="CD20"/>
    <property type="match status" value="1"/>
</dbReference>
<proteinExistence type="inferred from homology"/>
<evidence type="ECO:0000256" key="2">
    <source>
        <dbReference type="ARBA" id="ARBA00009565"/>
    </source>
</evidence>
<dbReference type="GO" id="GO:0007166">
    <property type="term" value="P:cell surface receptor signaling pathway"/>
    <property type="evidence" value="ECO:0007669"/>
    <property type="project" value="TreeGrafter"/>
</dbReference>
<feature type="region of interest" description="Disordered" evidence="6">
    <location>
        <begin position="228"/>
        <end position="248"/>
    </location>
</feature>
<evidence type="ECO:0000256" key="4">
    <source>
        <dbReference type="ARBA" id="ARBA00022989"/>
    </source>
</evidence>
<evidence type="ECO:0000256" key="5">
    <source>
        <dbReference type="ARBA" id="ARBA00023136"/>
    </source>
</evidence>
<evidence type="ECO:0000313" key="9">
    <source>
        <dbReference type="Proteomes" id="UP000551758"/>
    </source>
</evidence>
<keyword evidence="4 7" id="KW-1133">Transmembrane helix</keyword>
<keyword evidence="3 7" id="KW-0812">Transmembrane</keyword>
<dbReference type="PANTHER" id="PTHR23320">
    <property type="entry name" value="MEMBRANE-SPANNING 4-DOMAINS SUBFAMILY A MS4A -RELATED"/>
    <property type="match status" value="1"/>
</dbReference>
<evidence type="ECO:0008006" key="10">
    <source>
        <dbReference type="Google" id="ProtNLM"/>
    </source>
</evidence>
<feature type="transmembrane region" description="Helical" evidence="7">
    <location>
        <begin position="87"/>
        <end position="104"/>
    </location>
</feature>
<sequence length="248" mass="26861">MLSYAVPGEDFVVLPPSAFLVPHAEEREPPNQDHRKKGLQSETKVLGTIQIVSGTMIMSLGIILVWASFLHHFSPTVLTLISSGYPFVGAKCFIISGSLCVILEKISNKRLAWISLVSSLLSLFITFTGLILLLVNLAEVLAAWGRCELAVASRQRSEDNYFSSRDVASGCFFLASSLLGVLSIMLLFTLLELSIAIPSSILWWKQARSSTPGVVRFLAQSDTVVTSAPPKVSADPDPHPGFDELAAS</sequence>
<reference evidence="8 9" key="1">
    <citation type="journal article" date="2020" name="Mol. Biol. Evol.">
        <title>Interspecific Gene Flow and the Evolution of Specialization in Black and White Rhinoceros.</title>
        <authorList>
            <person name="Moodley Y."/>
            <person name="Westbury M.V."/>
            <person name="Russo I.M."/>
            <person name="Gopalakrishnan S."/>
            <person name="Rakotoarivelo A."/>
            <person name="Olsen R.A."/>
            <person name="Prost S."/>
            <person name="Tunstall T."/>
            <person name="Ryder O.A."/>
            <person name="Dalen L."/>
            <person name="Bruford M.W."/>
        </authorList>
    </citation>
    <scope>NUCLEOTIDE SEQUENCE [LARGE SCALE GENOMIC DNA]</scope>
    <source>
        <strain evidence="8">SBR-YM</strain>
        <tissue evidence="8">Skin</tissue>
    </source>
</reference>
<evidence type="ECO:0000256" key="6">
    <source>
        <dbReference type="SAM" id="MobiDB-lite"/>
    </source>
</evidence>
<feature type="transmembrane region" description="Helical" evidence="7">
    <location>
        <begin position="111"/>
        <end position="135"/>
    </location>
</feature>
<dbReference type="Proteomes" id="UP000551758">
    <property type="component" value="Unassembled WGS sequence"/>
</dbReference>
<dbReference type="PANTHER" id="PTHR23320:SF135">
    <property type="entry name" value="MEMBRANE-SPANNING 4-DOMAINS SUBFAMILY A MEMBER 6A"/>
    <property type="match status" value="1"/>
</dbReference>
<evidence type="ECO:0000256" key="7">
    <source>
        <dbReference type="SAM" id="Phobius"/>
    </source>
</evidence>
<dbReference type="GO" id="GO:0005886">
    <property type="term" value="C:plasma membrane"/>
    <property type="evidence" value="ECO:0007669"/>
    <property type="project" value="TreeGrafter"/>
</dbReference>
<keyword evidence="5 7" id="KW-0472">Membrane</keyword>
<comment type="caution">
    <text evidence="8">The sequence shown here is derived from an EMBL/GenBank/DDBJ whole genome shotgun (WGS) entry which is preliminary data.</text>
</comment>
<comment type="subcellular location">
    <subcellularLocation>
        <location evidence="1">Membrane</location>
        <topology evidence="1">Multi-pass membrane protein</topology>
    </subcellularLocation>
</comment>
<dbReference type="EMBL" id="JACDTQ010003963">
    <property type="protein sequence ID" value="KAF5911417.1"/>
    <property type="molecule type" value="Genomic_DNA"/>
</dbReference>
<dbReference type="GO" id="GO:0005802">
    <property type="term" value="C:trans-Golgi network"/>
    <property type="evidence" value="ECO:0007669"/>
    <property type="project" value="TreeGrafter"/>
</dbReference>
<gene>
    <name evidence="8" type="ORF">HPG69_004287</name>
</gene>
<accession>A0A7J7E6U9</accession>
<name>A0A7J7E6U9_DICBM</name>
<protein>
    <recommendedName>
        <fullName evidence="10">Membrane-spanning 4-domains subfamily A member 6A</fullName>
    </recommendedName>
</protein>
<dbReference type="InterPro" id="IPR007237">
    <property type="entry name" value="CD20-like"/>
</dbReference>
<dbReference type="InterPro" id="IPR030417">
    <property type="entry name" value="MS4A"/>
</dbReference>
<feature type="transmembrane region" description="Helical" evidence="7">
    <location>
        <begin position="45"/>
        <end position="67"/>
    </location>
</feature>
<comment type="similarity">
    <text evidence="2">Belongs to the MS4A family.</text>
</comment>
<keyword evidence="9" id="KW-1185">Reference proteome</keyword>
<evidence type="ECO:0000313" key="8">
    <source>
        <dbReference type="EMBL" id="KAF5911417.1"/>
    </source>
</evidence>
<dbReference type="AlphaFoldDB" id="A0A7J7E6U9"/>
<evidence type="ECO:0000256" key="1">
    <source>
        <dbReference type="ARBA" id="ARBA00004141"/>
    </source>
</evidence>
<organism evidence="8 9">
    <name type="scientific">Diceros bicornis minor</name>
    <name type="common">South-central black rhinoceros</name>
    <dbReference type="NCBI Taxonomy" id="77932"/>
    <lineage>
        <taxon>Eukaryota</taxon>
        <taxon>Metazoa</taxon>
        <taxon>Chordata</taxon>
        <taxon>Craniata</taxon>
        <taxon>Vertebrata</taxon>
        <taxon>Euteleostomi</taxon>
        <taxon>Mammalia</taxon>
        <taxon>Eutheria</taxon>
        <taxon>Laurasiatheria</taxon>
        <taxon>Perissodactyla</taxon>
        <taxon>Rhinocerotidae</taxon>
        <taxon>Diceros</taxon>
    </lineage>
</organism>